<evidence type="ECO:0000259" key="13">
    <source>
        <dbReference type="Pfam" id="PF04452"/>
    </source>
</evidence>
<evidence type="ECO:0000256" key="8">
    <source>
        <dbReference type="ARBA" id="ARBA00022679"/>
    </source>
</evidence>
<protein>
    <recommendedName>
        <fullName evidence="4 12">Ribosomal RNA small subunit methyltransferase E</fullName>
        <ecNumber evidence="3 12">2.1.1.193</ecNumber>
    </recommendedName>
</protein>
<dbReference type="SUPFAM" id="SSF88697">
    <property type="entry name" value="PUA domain-like"/>
    <property type="match status" value="1"/>
</dbReference>
<sequence length="222" mass="24401">MNIYQPNLVMGQQVLCSDAYKHVKARRLKVGHQLRLIDGCGRYADATIVSVDRRHVLCEVASVQQAKETSLPRLVLGLPKLATAEFILQKATEIGVSDIVLVHCENTPIAFDAKAFAKKEARWNSIIIAACEQSECYFKPSLRYMGFDEYCEEMNGPILLHPYAEDCLSSGRPLEGDIIIGPEGGFSEAEIKCGAQLVKLNTGILRADTAAMAALLISRMNS</sequence>
<evidence type="ECO:0000256" key="11">
    <source>
        <dbReference type="ARBA" id="ARBA00047944"/>
    </source>
</evidence>
<comment type="caution">
    <text evidence="15">The sequence shown here is derived from an EMBL/GenBank/DDBJ whole genome shotgun (WGS) entry which is preliminary data.</text>
</comment>
<evidence type="ECO:0000256" key="4">
    <source>
        <dbReference type="ARBA" id="ARBA00013673"/>
    </source>
</evidence>
<dbReference type="Pfam" id="PF20260">
    <property type="entry name" value="PUA_4"/>
    <property type="match status" value="1"/>
</dbReference>
<organism evidence="15 16">
    <name type="scientific">Candidatus Synchoanobacter obligatus</name>
    <dbReference type="NCBI Taxonomy" id="2919597"/>
    <lineage>
        <taxon>Bacteria</taxon>
        <taxon>Pseudomonadati</taxon>
        <taxon>Pseudomonadota</taxon>
        <taxon>Gammaproteobacteria</taxon>
        <taxon>Candidatus Comchoanobacterales</taxon>
        <taxon>Candidatus Comchoanobacteraceae</taxon>
        <taxon>Candidatus Synchoanobacter</taxon>
    </lineage>
</organism>
<dbReference type="InterPro" id="IPR029028">
    <property type="entry name" value="Alpha/beta_knot_MTases"/>
</dbReference>
<keyword evidence="5 12" id="KW-0963">Cytoplasm</keyword>
<name>A0ABT1L5Y3_9GAMM</name>
<dbReference type="Pfam" id="PF04452">
    <property type="entry name" value="Methyltrans_RNA"/>
    <property type="match status" value="1"/>
</dbReference>
<dbReference type="InterPro" id="IPR046887">
    <property type="entry name" value="RsmE_PUA-like"/>
</dbReference>
<keyword evidence="7 12" id="KW-0489">Methyltransferase</keyword>
<dbReference type="SUPFAM" id="SSF75217">
    <property type="entry name" value="alpha/beta knot"/>
    <property type="match status" value="1"/>
</dbReference>
<evidence type="ECO:0000256" key="5">
    <source>
        <dbReference type="ARBA" id="ARBA00022490"/>
    </source>
</evidence>
<dbReference type="CDD" id="cd18084">
    <property type="entry name" value="RsmE-like"/>
    <property type="match status" value="1"/>
</dbReference>
<dbReference type="PANTHER" id="PTHR30027:SF3">
    <property type="entry name" value="16S RRNA (URACIL(1498)-N(3))-METHYLTRANSFERASE"/>
    <property type="match status" value="1"/>
</dbReference>
<accession>A0ABT1L5Y3</accession>
<evidence type="ECO:0000259" key="14">
    <source>
        <dbReference type="Pfam" id="PF20260"/>
    </source>
</evidence>
<dbReference type="InterPro" id="IPR006700">
    <property type="entry name" value="RsmE"/>
</dbReference>
<comment type="catalytic activity">
    <reaction evidence="11 12">
        <text>uridine(1498) in 16S rRNA + S-adenosyl-L-methionine = N(3)-methyluridine(1498) in 16S rRNA + S-adenosyl-L-homocysteine + H(+)</text>
        <dbReference type="Rhea" id="RHEA:42920"/>
        <dbReference type="Rhea" id="RHEA-COMP:10283"/>
        <dbReference type="Rhea" id="RHEA-COMP:10284"/>
        <dbReference type="ChEBI" id="CHEBI:15378"/>
        <dbReference type="ChEBI" id="CHEBI:57856"/>
        <dbReference type="ChEBI" id="CHEBI:59789"/>
        <dbReference type="ChEBI" id="CHEBI:65315"/>
        <dbReference type="ChEBI" id="CHEBI:74502"/>
        <dbReference type="EC" id="2.1.1.193"/>
    </reaction>
</comment>
<keyword evidence="16" id="KW-1185">Reference proteome</keyword>
<reference evidence="15 16" key="1">
    <citation type="journal article" date="2022" name="Nat. Microbiol.">
        <title>The microbiome of a bacterivorous marine choanoflagellate contains a resource-demanding obligate bacterial associate.</title>
        <authorList>
            <person name="Needham D.M."/>
            <person name="Poirier C."/>
            <person name="Bachy C."/>
            <person name="George E.E."/>
            <person name="Wilken S."/>
            <person name="Yung C.C.M."/>
            <person name="Limardo A.J."/>
            <person name="Morando M."/>
            <person name="Sudek L."/>
            <person name="Malmstrom R.R."/>
            <person name="Keeling P.J."/>
            <person name="Santoro A.E."/>
            <person name="Worden A.Z."/>
        </authorList>
    </citation>
    <scope>NUCLEOTIDE SEQUENCE [LARGE SCALE GENOMIC DNA]</scope>
    <source>
        <strain evidence="15 16">Comchoano-2</strain>
    </source>
</reference>
<dbReference type="InterPro" id="IPR029026">
    <property type="entry name" value="tRNA_m1G_MTases_N"/>
</dbReference>
<dbReference type="PIRSF" id="PIRSF015601">
    <property type="entry name" value="MTase_slr0722"/>
    <property type="match status" value="1"/>
</dbReference>
<dbReference type="InterPro" id="IPR015947">
    <property type="entry name" value="PUA-like_sf"/>
</dbReference>
<evidence type="ECO:0000256" key="12">
    <source>
        <dbReference type="PIRNR" id="PIRNR015601"/>
    </source>
</evidence>
<evidence type="ECO:0000256" key="3">
    <source>
        <dbReference type="ARBA" id="ARBA00012328"/>
    </source>
</evidence>
<dbReference type="Gene3D" id="3.40.1280.10">
    <property type="match status" value="1"/>
</dbReference>
<evidence type="ECO:0000256" key="2">
    <source>
        <dbReference type="ARBA" id="ARBA00005528"/>
    </source>
</evidence>
<dbReference type="InterPro" id="IPR046886">
    <property type="entry name" value="RsmE_MTase_dom"/>
</dbReference>
<evidence type="ECO:0000313" key="16">
    <source>
        <dbReference type="Proteomes" id="UP001320768"/>
    </source>
</evidence>
<evidence type="ECO:0000256" key="6">
    <source>
        <dbReference type="ARBA" id="ARBA00022552"/>
    </source>
</evidence>
<dbReference type="PANTHER" id="PTHR30027">
    <property type="entry name" value="RIBOSOMAL RNA SMALL SUBUNIT METHYLTRANSFERASE E"/>
    <property type="match status" value="1"/>
</dbReference>
<dbReference type="NCBIfam" id="TIGR00046">
    <property type="entry name" value="RsmE family RNA methyltransferase"/>
    <property type="match status" value="1"/>
</dbReference>
<gene>
    <name evidence="15" type="ORF">MKS91_03125</name>
</gene>
<evidence type="ECO:0000256" key="7">
    <source>
        <dbReference type="ARBA" id="ARBA00022603"/>
    </source>
</evidence>
<comment type="subcellular location">
    <subcellularLocation>
        <location evidence="1 12">Cytoplasm</location>
    </subcellularLocation>
</comment>
<dbReference type="EMBL" id="JAKUDN010000002">
    <property type="protein sequence ID" value="MCP8352278.1"/>
    <property type="molecule type" value="Genomic_DNA"/>
</dbReference>
<evidence type="ECO:0000256" key="10">
    <source>
        <dbReference type="ARBA" id="ARBA00025699"/>
    </source>
</evidence>
<feature type="domain" description="Ribosomal RNA small subunit methyltransferase E PUA-like" evidence="14">
    <location>
        <begin position="18"/>
        <end position="60"/>
    </location>
</feature>
<comment type="function">
    <text evidence="10 12">Specifically methylates the N3 position of the uracil ring of uridine 1498 (m3U1498) in 16S rRNA. Acts on the fully assembled 30S ribosomal subunit.</text>
</comment>
<dbReference type="EC" id="2.1.1.193" evidence="3 12"/>
<comment type="similarity">
    <text evidence="2 12">Belongs to the RNA methyltransferase RsmE family.</text>
</comment>
<keyword evidence="8 12" id="KW-0808">Transferase</keyword>
<evidence type="ECO:0000313" key="15">
    <source>
        <dbReference type="EMBL" id="MCP8352278.1"/>
    </source>
</evidence>
<keyword evidence="6 12" id="KW-0698">rRNA processing</keyword>
<evidence type="ECO:0000256" key="1">
    <source>
        <dbReference type="ARBA" id="ARBA00004496"/>
    </source>
</evidence>
<dbReference type="Proteomes" id="UP001320768">
    <property type="component" value="Unassembled WGS sequence"/>
</dbReference>
<evidence type="ECO:0000256" key="9">
    <source>
        <dbReference type="ARBA" id="ARBA00022691"/>
    </source>
</evidence>
<feature type="domain" description="Ribosomal RNA small subunit methyltransferase E methyltransferase" evidence="13">
    <location>
        <begin position="74"/>
        <end position="216"/>
    </location>
</feature>
<keyword evidence="9 12" id="KW-0949">S-adenosyl-L-methionine</keyword>
<proteinExistence type="inferred from homology"/>
<dbReference type="RefSeq" id="WP_258569384.1">
    <property type="nucleotide sequence ID" value="NZ_JAKUDN010000002.1"/>
</dbReference>